<evidence type="ECO:0000313" key="3">
    <source>
        <dbReference type="Proteomes" id="UP000028780"/>
    </source>
</evidence>
<organism evidence="1 3">
    <name type="scientific">Corynebacterium imitans</name>
    <dbReference type="NCBI Taxonomy" id="156978"/>
    <lineage>
        <taxon>Bacteria</taxon>
        <taxon>Bacillati</taxon>
        <taxon>Actinomycetota</taxon>
        <taxon>Actinomycetes</taxon>
        <taxon>Mycobacteriales</taxon>
        <taxon>Corynebacteriaceae</taxon>
        <taxon>Corynebacterium</taxon>
    </lineage>
</organism>
<dbReference type="EMBL" id="CP009211">
    <property type="protein sequence ID" value="AIJ33537.1"/>
    <property type="molecule type" value="Genomic_DNA"/>
</dbReference>
<dbReference type="STRING" id="156978.CIMIT_06195"/>
<sequence length="291" mass="33133">MPVHLSPAEYREAMAAHEARADAWVTPHLKRRARGQHHPVWDFLFDYYWLRPTHLRRWHPGLGRVLDDAATTPHATWRDYRVEAAVDGSATVGFDAESFMARHGVAMEEIRGLLRGVDKREPHFDCFGLHEWAMVYRTDRPRHNLPLRLGRAGTDAVVESHQLKCTHYDAFRFFTKPARPLNLTVLTREGQADNDRAGCVHVAMDLYKWATKLGPAVPGELLLDTFALARQARKLDMEASPYDCRELGFGVVPIETAEGKAEYVRRQRELAAAAEPLRLRLVALLDQLIDG</sequence>
<dbReference type="eggNOG" id="ENOG502Z7SZ">
    <property type="taxonomic scope" value="Bacteria"/>
</dbReference>
<gene>
    <name evidence="1" type="ORF">CIMIT_06195</name>
    <name evidence="2" type="ORF">SAMEA4535761_01300</name>
</gene>
<keyword evidence="3" id="KW-1185">Reference proteome</keyword>
<name>A0A076NRJ6_9CORY</name>
<dbReference type="HOGENOM" id="CLU_053604_0_0_11"/>
<evidence type="ECO:0000313" key="4">
    <source>
        <dbReference type="Proteomes" id="UP000215374"/>
    </source>
</evidence>
<dbReference type="OrthoDB" id="9790578at2"/>
<proteinExistence type="predicted"/>
<dbReference type="EMBL" id="LT906467">
    <property type="protein sequence ID" value="SNV71877.1"/>
    <property type="molecule type" value="Genomic_DNA"/>
</dbReference>
<accession>A0A076NRJ6</accession>
<dbReference type="Proteomes" id="UP000215374">
    <property type="component" value="Chromosome 1"/>
</dbReference>
<dbReference type="Proteomes" id="UP000028780">
    <property type="component" value="Chromosome"/>
</dbReference>
<evidence type="ECO:0000313" key="1">
    <source>
        <dbReference type="EMBL" id="AIJ33537.1"/>
    </source>
</evidence>
<dbReference type="AlphaFoldDB" id="A0A076NRJ6"/>
<dbReference type="RefSeq" id="WP_038590533.1">
    <property type="nucleotide sequence ID" value="NZ_CP009211.1"/>
</dbReference>
<reference evidence="1 3" key="1">
    <citation type="submission" date="2014-08" db="EMBL/GenBank/DDBJ databases">
        <title>Complete genome sequence of Corynebacterium imitans DSM 44264, isolated from a five-month-old boy with suspected pharyngeal diphtheria.</title>
        <authorList>
            <person name="Mollmann S."/>
            <person name="Albersmeier A."/>
            <person name="Ruckert C."/>
            <person name="Tauch A."/>
        </authorList>
    </citation>
    <scope>NUCLEOTIDE SEQUENCE [LARGE SCALE GENOMIC DNA]</scope>
    <source>
        <strain evidence="1 3">DSM 44264</strain>
    </source>
</reference>
<reference evidence="2 4" key="2">
    <citation type="submission" date="2017-06" db="EMBL/GenBank/DDBJ databases">
        <authorList>
            <consortium name="Pathogen Informatics"/>
        </authorList>
    </citation>
    <scope>NUCLEOTIDE SEQUENCE [LARGE SCALE GENOMIC DNA]</scope>
    <source>
        <strain evidence="2 4">NCTC13015</strain>
    </source>
</reference>
<protein>
    <submittedName>
        <fullName evidence="1">3-methyladenine DNA glycosylase</fullName>
    </submittedName>
</protein>
<dbReference type="KEGG" id="cii:CIMIT_06195"/>
<evidence type="ECO:0000313" key="2">
    <source>
        <dbReference type="EMBL" id="SNV71877.1"/>
    </source>
</evidence>